<comment type="caution">
    <text evidence="12">The sequence shown here is derived from an EMBL/GenBank/DDBJ whole genome shotgun (WGS) entry which is preliminary data.</text>
</comment>
<keyword evidence="5 10" id="KW-1133">Transmembrane helix</keyword>
<gene>
    <name evidence="12" type="primary">SHE9</name>
    <name evidence="12" type="ORF">H4219_005272</name>
</gene>
<evidence type="ECO:0000256" key="11">
    <source>
        <dbReference type="SAM" id="MobiDB-lite"/>
    </source>
</evidence>
<reference evidence="12" key="1">
    <citation type="submission" date="2022-07" db="EMBL/GenBank/DDBJ databases">
        <title>Phylogenomic reconstructions and comparative analyses of Kickxellomycotina fungi.</title>
        <authorList>
            <person name="Reynolds N.K."/>
            <person name="Stajich J.E."/>
            <person name="Barry K."/>
            <person name="Grigoriev I.V."/>
            <person name="Crous P."/>
            <person name="Smith M.E."/>
        </authorList>
    </citation>
    <scope>NUCLEOTIDE SEQUENCE</scope>
    <source>
        <strain evidence="12">NBRC 100468</strain>
    </source>
</reference>
<feature type="compositionally biased region" description="Basic and acidic residues" evidence="11">
    <location>
        <begin position="53"/>
        <end position="75"/>
    </location>
</feature>
<accession>A0A9W7ZTN1</accession>
<keyword evidence="7 10" id="KW-0496">Mitochondrion</keyword>
<feature type="transmembrane region" description="Helical" evidence="10">
    <location>
        <begin position="329"/>
        <end position="349"/>
    </location>
</feature>
<dbReference type="InterPro" id="IPR008839">
    <property type="entry name" value="MDM33_fungi"/>
</dbReference>
<keyword evidence="6" id="KW-0175">Coiled coil</keyword>
<feature type="compositionally biased region" description="Basic and acidic residues" evidence="11">
    <location>
        <begin position="31"/>
        <end position="40"/>
    </location>
</feature>
<keyword evidence="4 10" id="KW-0809">Transit peptide</keyword>
<evidence type="ECO:0000256" key="3">
    <source>
        <dbReference type="ARBA" id="ARBA00022792"/>
    </source>
</evidence>
<dbReference type="Pfam" id="PF05546">
    <property type="entry name" value="She9_MDM33"/>
    <property type="match status" value="1"/>
</dbReference>
<keyword evidence="2 10" id="KW-0812">Transmembrane</keyword>
<evidence type="ECO:0000256" key="10">
    <source>
        <dbReference type="RuleBase" id="RU364128"/>
    </source>
</evidence>
<feature type="compositionally biased region" description="Polar residues" evidence="11">
    <location>
        <begin position="21"/>
        <end position="30"/>
    </location>
</feature>
<evidence type="ECO:0000313" key="12">
    <source>
        <dbReference type="EMBL" id="KAJ1913299.1"/>
    </source>
</evidence>
<comment type="function">
    <text evidence="9">Required for the maintenance of the structure of the mitochondrial inner membrane. Involved in mitochondrial morphology. Causes growth arrest when highly overexpressed.</text>
</comment>
<evidence type="ECO:0000256" key="9">
    <source>
        <dbReference type="ARBA" id="ARBA00024807"/>
    </source>
</evidence>
<proteinExistence type="inferred from homology"/>
<feature type="compositionally biased region" description="Polar residues" evidence="11">
    <location>
        <begin position="78"/>
        <end position="120"/>
    </location>
</feature>
<dbReference type="EMBL" id="JANBPU010000272">
    <property type="protein sequence ID" value="KAJ1913299.1"/>
    <property type="molecule type" value="Genomic_DNA"/>
</dbReference>
<keyword evidence="13" id="KW-1185">Reference proteome</keyword>
<evidence type="ECO:0000313" key="13">
    <source>
        <dbReference type="Proteomes" id="UP001150538"/>
    </source>
</evidence>
<comment type="similarity">
    <text evidence="1 10">Belongs to the SHE9 family.</text>
</comment>
<dbReference type="AlphaFoldDB" id="A0A9W7ZTN1"/>
<evidence type="ECO:0000256" key="4">
    <source>
        <dbReference type="ARBA" id="ARBA00022946"/>
    </source>
</evidence>
<dbReference type="OrthoDB" id="5595506at2759"/>
<evidence type="ECO:0000256" key="6">
    <source>
        <dbReference type="ARBA" id="ARBA00023054"/>
    </source>
</evidence>
<dbReference type="PANTHER" id="PTHR31961:SF3">
    <property type="entry name" value="SENSITIVE TO HIGH EXPRESSION PROTEIN 9, MITOCHONDRIAL"/>
    <property type="match status" value="1"/>
</dbReference>
<feature type="transmembrane region" description="Helical" evidence="10">
    <location>
        <begin position="509"/>
        <end position="531"/>
    </location>
</feature>
<dbReference type="GO" id="GO:0007007">
    <property type="term" value="P:inner mitochondrial membrane organization"/>
    <property type="evidence" value="ECO:0007669"/>
    <property type="project" value="TreeGrafter"/>
</dbReference>
<name>A0A9W7ZTN1_9FUNG</name>
<dbReference type="GO" id="GO:0005743">
    <property type="term" value="C:mitochondrial inner membrane"/>
    <property type="evidence" value="ECO:0007669"/>
    <property type="project" value="UniProtKB-SubCell"/>
</dbReference>
<dbReference type="Proteomes" id="UP001150538">
    <property type="component" value="Unassembled WGS sequence"/>
</dbReference>
<sequence length="534" mass="60833">MVHHSPPVSAIMLINRGYSDGSGSQKFGSENNKKKDRFVDSDLDQNNGSELYNSKDTREPVEEVLKRILEPRKPAIQEPSSTEQSSSDAGDKNSANSGSSTSGETDSNNIDNQDPQQTPKQLTNQIRNIYQLSPKPQPPINLRPTLCQKSKEISISDLTSRILSQHRHNLEQKLQTFLKEWQEFQHKTNSTNYLTRISKSLNYVTGYDNIQDLKQKVEDASLKFQEARKEADTNKHNYEQALLDHATCQRDINNMLQRKNAWTDQDVLQFTSLYKAEHKYEQQQHHAKEAVRRAEKNVDRIYDMLVTTIRERYHEEQLWSDKIRQSSTYVTWAVLCVNVVVLIAVHLYFEPRKRQKIIEGVGQYISEKFDQDGDNGSTQLSDGSGGEIESIKNSIFETDKKVDEIKNSLNQVSSILNSFIITNDDDTAAADIINQQQKKQTLDQTEMADLVRDMLNDTLNENNDILLDQAQQPQESIEATNLSITKKISNSIVPPFIKSLFKNRDNDEMTVFVANAAIVGAITGSLVSWILNNH</sequence>
<keyword evidence="3 10" id="KW-0999">Mitochondrion inner membrane</keyword>
<comment type="subcellular location">
    <subcellularLocation>
        <location evidence="10">Mitochondrion inner membrane</location>
        <topology evidence="10">Multi-pass membrane protein</topology>
    </subcellularLocation>
</comment>
<evidence type="ECO:0000256" key="1">
    <source>
        <dbReference type="ARBA" id="ARBA00007472"/>
    </source>
</evidence>
<dbReference type="PANTHER" id="PTHR31961">
    <property type="entry name" value="SENSITIVE TO HIGH EXPRESSION PROTEIN 9, MITOCHONDRIAL"/>
    <property type="match status" value="1"/>
</dbReference>
<evidence type="ECO:0000256" key="5">
    <source>
        <dbReference type="ARBA" id="ARBA00022989"/>
    </source>
</evidence>
<evidence type="ECO:0000256" key="2">
    <source>
        <dbReference type="ARBA" id="ARBA00022692"/>
    </source>
</evidence>
<keyword evidence="8 10" id="KW-0472">Membrane</keyword>
<comment type="subunit">
    <text evidence="10">Homooligomer.</text>
</comment>
<evidence type="ECO:0000256" key="7">
    <source>
        <dbReference type="ARBA" id="ARBA00023128"/>
    </source>
</evidence>
<evidence type="ECO:0000256" key="8">
    <source>
        <dbReference type="ARBA" id="ARBA00023136"/>
    </source>
</evidence>
<feature type="region of interest" description="Disordered" evidence="11">
    <location>
        <begin position="16"/>
        <end position="120"/>
    </location>
</feature>
<organism evidence="12 13">
    <name type="scientific">Mycoemilia scoparia</name>
    <dbReference type="NCBI Taxonomy" id="417184"/>
    <lineage>
        <taxon>Eukaryota</taxon>
        <taxon>Fungi</taxon>
        <taxon>Fungi incertae sedis</taxon>
        <taxon>Zoopagomycota</taxon>
        <taxon>Kickxellomycotina</taxon>
        <taxon>Kickxellomycetes</taxon>
        <taxon>Kickxellales</taxon>
        <taxon>Kickxellaceae</taxon>
        <taxon>Mycoemilia</taxon>
    </lineage>
</organism>
<protein>
    <recommendedName>
        <fullName evidence="10">Sensitive to high expression protein 9, mitochondrial</fullName>
    </recommendedName>
</protein>